<protein>
    <submittedName>
        <fullName evidence="3">Putative nucleotidyltransferase with HDIG domain</fullName>
    </submittedName>
</protein>
<dbReference type="SUPFAM" id="SSF109604">
    <property type="entry name" value="HD-domain/PDEase-like"/>
    <property type="match status" value="1"/>
</dbReference>
<sequence>MAPSRNGPPSLGNVVAITASILVGAAVGAAVVVGITTSYADGNKTGPNKEVETGVGYVTDAEGIHHVPVEVDVDVETPPEWLCLPSDEAKARMACYIPVGDDNVTEDEVDRRIKEAIAQMNDDDAEVERQSVTVDSSETRESSPATWLTLFFAGLTSIVAAAGLAWTIFTQREHLRGLLPAMQRMLRLTSRHAKRRHASWPSTDVGRVPDLLSAAKDEAGRLVEPLGRRWQHLSAVGEKAEALGEDLRLDVELLAAACWLHDIGYAPELVDTGMHAIDGARHLRREGWDERIVSMVAHHSYAVLEAEERGLSTELSEFASPPTDYEDAVCFCDMTTGPDGTTVDAADRLDEIETRYGADHVVTRFIRRARPEILGAVARVRAARGGDRSDLA</sequence>
<keyword evidence="1" id="KW-0812">Transmembrane</keyword>
<keyword evidence="4" id="KW-1185">Reference proteome</keyword>
<dbReference type="EMBL" id="VFOV01000001">
    <property type="protein sequence ID" value="TQL66458.1"/>
    <property type="molecule type" value="Genomic_DNA"/>
</dbReference>
<dbReference type="PROSITE" id="PS51831">
    <property type="entry name" value="HD"/>
    <property type="match status" value="1"/>
</dbReference>
<dbReference type="NCBIfam" id="TIGR00277">
    <property type="entry name" value="HDIG"/>
    <property type="match status" value="1"/>
</dbReference>
<dbReference type="Gene3D" id="1.10.3210.10">
    <property type="entry name" value="Hypothetical protein af1432"/>
    <property type="match status" value="1"/>
</dbReference>
<dbReference type="GO" id="GO:0016740">
    <property type="term" value="F:transferase activity"/>
    <property type="evidence" value="ECO:0007669"/>
    <property type="project" value="UniProtKB-KW"/>
</dbReference>
<feature type="domain" description="HD" evidence="2">
    <location>
        <begin position="229"/>
        <end position="352"/>
    </location>
</feature>
<comment type="caution">
    <text evidence="3">The sequence shown here is derived from an EMBL/GenBank/DDBJ whole genome shotgun (WGS) entry which is preliminary data.</text>
</comment>
<accession>A0A543A1K1</accession>
<reference evidence="3 4" key="1">
    <citation type="submission" date="2019-06" db="EMBL/GenBank/DDBJ databases">
        <title>Sequencing the genomes of 1000 actinobacteria strains.</title>
        <authorList>
            <person name="Klenk H.-P."/>
        </authorList>
    </citation>
    <scope>NUCLEOTIDE SEQUENCE [LARGE SCALE GENOMIC DNA]</scope>
    <source>
        <strain evidence="3 4">DSM 25218</strain>
    </source>
</reference>
<dbReference type="Proteomes" id="UP000320209">
    <property type="component" value="Unassembled WGS sequence"/>
</dbReference>
<keyword evidence="1" id="KW-0472">Membrane</keyword>
<name>A0A543A1K1_9ACTN</name>
<evidence type="ECO:0000256" key="1">
    <source>
        <dbReference type="SAM" id="Phobius"/>
    </source>
</evidence>
<organism evidence="3 4">
    <name type="scientific">Nocardioides albertanoniae</name>
    <dbReference type="NCBI Taxonomy" id="1175486"/>
    <lineage>
        <taxon>Bacteria</taxon>
        <taxon>Bacillati</taxon>
        <taxon>Actinomycetota</taxon>
        <taxon>Actinomycetes</taxon>
        <taxon>Propionibacteriales</taxon>
        <taxon>Nocardioidaceae</taxon>
        <taxon>Nocardioides</taxon>
    </lineage>
</organism>
<evidence type="ECO:0000259" key="2">
    <source>
        <dbReference type="PROSITE" id="PS51831"/>
    </source>
</evidence>
<dbReference type="InterPro" id="IPR006674">
    <property type="entry name" value="HD_domain"/>
</dbReference>
<dbReference type="InterPro" id="IPR006675">
    <property type="entry name" value="HDIG_dom"/>
</dbReference>
<dbReference type="Pfam" id="PF01966">
    <property type="entry name" value="HD"/>
    <property type="match status" value="1"/>
</dbReference>
<dbReference type="CDD" id="cd00077">
    <property type="entry name" value="HDc"/>
    <property type="match status" value="1"/>
</dbReference>
<proteinExistence type="predicted"/>
<feature type="transmembrane region" description="Helical" evidence="1">
    <location>
        <begin position="147"/>
        <end position="169"/>
    </location>
</feature>
<keyword evidence="1" id="KW-1133">Transmembrane helix</keyword>
<feature type="transmembrane region" description="Helical" evidence="1">
    <location>
        <begin position="12"/>
        <end position="35"/>
    </location>
</feature>
<evidence type="ECO:0000313" key="3">
    <source>
        <dbReference type="EMBL" id="TQL66458.1"/>
    </source>
</evidence>
<keyword evidence="3" id="KW-0808">Transferase</keyword>
<evidence type="ECO:0000313" key="4">
    <source>
        <dbReference type="Proteomes" id="UP000320209"/>
    </source>
</evidence>
<dbReference type="InterPro" id="IPR003607">
    <property type="entry name" value="HD/PDEase_dom"/>
</dbReference>
<dbReference type="AlphaFoldDB" id="A0A543A1K1"/>
<gene>
    <name evidence="3" type="ORF">FB381_0320</name>
</gene>
<dbReference type="RefSeq" id="WP_211352298.1">
    <property type="nucleotide sequence ID" value="NZ_VFOV01000001.1"/>
</dbReference>